<dbReference type="InterPro" id="IPR025634">
    <property type="entry name" value="DUF4292"/>
</dbReference>
<feature type="chain" id="PRO_5022173738" description="DUF4292 domain-containing protein" evidence="1">
    <location>
        <begin position="21"/>
        <end position="276"/>
    </location>
</feature>
<proteinExistence type="predicted"/>
<comment type="caution">
    <text evidence="2">The sequence shown here is derived from an EMBL/GenBank/DDBJ whole genome shotgun (WGS) entry which is preliminary data.</text>
</comment>
<evidence type="ECO:0000313" key="3">
    <source>
        <dbReference type="Proteomes" id="UP000321436"/>
    </source>
</evidence>
<feature type="signal peptide" evidence="1">
    <location>
        <begin position="1"/>
        <end position="20"/>
    </location>
</feature>
<dbReference type="Pfam" id="PF14125">
    <property type="entry name" value="DUF4292"/>
    <property type="match status" value="1"/>
</dbReference>
<dbReference type="EMBL" id="BKAU01000001">
    <property type="protein sequence ID" value="GEP94636.1"/>
    <property type="molecule type" value="Genomic_DNA"/>
</dbReference>
<evidence type="ECO:0000256" key="1">
    <source>
        <dbReference type="SAM" id="SignalP"/>
    </source>
</evidence>
<dbReference type="OrthoDB" id="849114at2"/>
<keyword evidence="1" id="KW-0732">Signal</keyword>
<gene>
    <name evidence="2" type="ORF">CCY01nite_08960</name>
</gene>
<dbReference type="Gene3D" id="2.50.20.10">
    <property type="entry name" value="Lipoprotein localisation LolA/LolB/LppX"/>
    <property type="match status" value="1"/>
</dbReference>
<evidence type="ECO:0000313" key="2">
    <source>
        <dbReference type="EMBL" id="GEP94636.1"/>
    </source>
</evidence>
<dbReference type="AlphaFoldDB" id="A0A512RG09"/>
<dbReference type="PROSITE" id="PS51257">
    <property type="entry name" value="PROKAR_LIPOPROTEIN"/>
    <property type="match status" value="1"/>
</dbReference>
<keyword evidence="3" id="KW-1185">Reference proteome</keyword>
<accession>A0A512RG09</accession>
<dbReference type="RefSeq" id="WP_146858212.1">
    <property type="nucleotide sequence ID" value="NZ_BKAU01000001.1"/>
</dbReference>
<dbReference type="Proteomes" id="UP000321436">
    <property type="component" value="Unassembled WGS sequence"/>
</dbReference>
<sequence length="276" mass="31092">MKQKRVLPIVACLVSLALFSCRSTRTITRATFPSDTTARSTDSLSREKESALAKSIVEKVNANRITFKTFTAELKMDYEDDKGKKMNNLGVNIRMQHDSVIWVRISGPLNVEGARVLITKDSIKIVNRMEGTVTLRDADEAQELLKLSMDFATLQDLIIGNPVFLSDSITNIVTTQSVISFASVQEGLTSLFNVFADDYVLQQCKITEKDNNSATPRTGELTYGDHKTVDGRKFSFQRRIYAEDKSVVKVALDFKKVEFDHTLTFPFPVPSRYTRQ</sequence>
<protein>
    <recommendedName>
        <fullName evidence="4">DUF4292 domain-containing protein</fullName>
    </recommendedName>
</protein>
<name>A0A512RG09_9BACT</name>
<evidence type="ECO:0008006" key="4">
    <source>
        <dbReference type="Google" id="ProtNLM"/>
    </source>
</evidence>
<organism evidence="2 3">
    <name type="scientific">Chitinophaga cymbidii</name>
    <dbReference type="NCBI Taxonomy" id="1096750"/>
    <lineage>
        <taxon>Bacteria</taxon>
        <taxon>Pseudomonadati</taxon>
        <taxon>Bacteroidota</taxon>
        <taxon>Chitinophagia</taxon>
        <taxon>Chitinophagales</taxon>
        <taxon>Chitinophagaceae</taxon>
        <taxon>Chitinophaga</taxon>
    </lineage>
</organism>
<reference evidence="2 3" key="1">
    <citation type="submission" date="2019-07" db="EMBL/GenBank/DDBJ databases">
        <title>Whole genome shotgun sequence of Chitinophaga cymbidii NBRC 109752.</title>
        <authorList>
            <person name="Hosoyama A."/>
            <person name="Uohara A."/>
            <person name="Ohji S."/>
            <person name="Ichikawa N."/>
        </authorList>
    </citation>
    <scope>NUCLEOTIDE SEQUENCE [LARGE SCALE GENOMIC DNA]</scope>
    <source>
        <strain evidence="2 3">NBRC 109752</strain>
    </source>
</reference>